<reference evidence="3" key="1">
    <citation type="submission" date="2017-09" db="EMBL/GenBank/DDBJ databases">
        <authorList>
            <person name="Varghese N."/>
            <person name="Submissions S."/>
        </authorList>
    </citation>
    <scope>NUCLEOTIDE SEQUENCE [LARGE SCALE GENOMIC DNA]</scope>
    <source>
        <strain evidence="3">CGMCC 1.12803</strain>
    </source>
</reference>
<sequence>MKKLLFVLLIFLLITTSVFSQAVKKDYRFISSGNLVQDKNFYILTLFQQQEDIKNILLKSSAFNQFVVEKNRLLSKDIKESKSLSYLKDIMFSARDIEQVKSSLGDVFSKNRDSFKSLISNHLRPSQYFNRFDGEEDSVLLVSVVEQALYGLNHIYKVYGFGLKGKFSEIDSASYDIKSENYKNLVAQLYEKTGIAKEGDKSELFFEPSLRMAMHLLKINKRDEAARYEPMEAGENKKAFEQLQRTKWKDYEYAVILVPGNGPKANERLSENAKKRLKSSVERYNSGLAPFIMISGGNVHPFQTPYNEAIEMKKELMTLYNIPEKAIIMEPHARHTTTNLRNANRIVYRYGFPIGKKILITTDKKQAAKIADPLFVDRCIREIGHVPFFSLKKTSEIDLEYIPVLPSLYMDSTDPLDP</sequence>
<dbReference type="PANTHER" id="PTHR30336">
    <property type="entry name" value="INNER MEMBRANE PROTEIN, PROBABLE PERMEASE"/>
    <property type="match status" value="1"/>
</dbReference>
<dbReference type="GO" id="GO:0005886">
    <property type="term" value="C:plasma membrane"/>
    <property type="evidence" value="ECO:0007669"/>
    <property type="project" value="TreeGrafter"/>
</dbReference>
<dbReference type="RefSeq" id="WP_171047958.1">
    <property type="nucleotide sequence ID" value="NZ_OCMT01000004.1"/>
</dbReference>
<dbReference type="Pfam" id="PF02698">
    <property type="entry name" value="DUF218"/>
    <property type="match status" value="1"/>
</dbReference>
<protein>
    <submittedName>
        <fullName evidence="2">DUF218 domain-containing protein</fullName>
    </submittedName>
</protein>
<dbReference type="CDD" id="cd06259">
    <property type="entry name" value="YdcF-like"/>
    <property type="match status" value="1"/>
</dbReference>
<dbReference type="Proteomes" id="UP000219281">
    <property type="component" value="Unassembled WGS sequence"/>
</dbReference>
<dbReference type="InterPro" id="IPR003848">
    <property type="entry name" value="DUF218"/>
</dbReference>
<dbReference type="Gene3D" id="3.40.50.620">
    <property type="entry name" value="HUPs"/>
    <property type="match status" value="1"/>
</dbReference>
<evidence type="ECO:0000313" key="2">
    <source>
        <dbReference type="EMBL" id="SOD19757.1"/>
    </source>
</evidence>
<proteinExistence type="predicted"/>
<accession>A0A286AD29</accession>
<evidence type="ECO:0000259" key="1">
    <source>
        <dbReference type="Pfam" id="PF02698"/>
    </source>
</evidence>
<dbReference type="InterPro" id="IPR051599">
    <property type="entry name" value="Cell_Envelope_Assoc"/>
</dbReference>
<dbReference type="InterPro" id="IPR014729">
    <property type="entry name" value="Rossmann-like_a/b/a_fold"/>
</dbReference>
<dbReference type="EMBL" id="OCMT01000004">
    <property type="protein sequence ID" value="SOD19757.1"/>
    <property type="molecule type" value="Genomic_DNA"/>
</dbReference>
<organism evidence="2 3">
    <name type="scientific">Pedobacter xixiisoli</name>
    <dbReference type="NCBI Taxonomy" id="1476464"/>
    <lineage>
        <taxon>Bacteria</taxon>
        <taxon>Pseudomonadati</taxon>
        <taxon>Bacteroidota</taxon>
        <taxon>Sphingobacteriia</taxon>
        <taxon>Sphingobacteriales</taxon>
        <taxon>Sphingobacteriaceae</taxon>
        <taxon>Pedobacter</taxon>
    </lineage>
</organism>
<name>A0A286AD29_9SPHI</name>
<dbReference type="AlphaFoldDB" id="A0A286AD29"/>
<gene>
    <name evidence="2" type="ORF">SAMN06297358_3462</name>
</gene>
<keyword evidence="3" id="KW-1185">Reference proteome</keyword>
<dbReference type="PANTHER" id="PTHR30336:SF20">
    <property type="entry name" value="DUF218 DOMAIN-CONTAINING PROTEIN"/>
    <property type="match status" value="1"/>
</dbReference>
<feature type="domain" description="DUF218" evidence="1">
    <location>
        <begin position="255"/>
        <end position="364"/>
    </location>
</feature>
<evidence type="ECO:0000313" key="3">
    <source>
        <dbReference type="Proteomes" id="UP000219281"/>
    </source>
</evidence>